<accession>A0A9Q0R914</accession>
<organism evidence="3 4">
    <name type="scientific">Anaeramoeba ignava</name>
    <name type="common">Anaerobic marine amoeba</name>
    <dbReference type="NCBI Taxonomy" id="1746090"/>
    <lineage>
        <taxon>Eukaryota</taxon>
        <taxon>Metamonada</taxon>
        <taxon>Anaeramoebidae</taxon>
        <taxon>Anaeramoeba</taxon>
    </lineage>
</organism>
<keyword evidence="4" id="KW-1185">Reference proteome</keyword>
<dbReference type="InterPro" id="IPR011989">
    <property type="entry name" value="ARM-like"/>
</dbReference>
<dbReference type="InterPro" id="IPR016024">
    <property type="entry name" value="ARM-type_fold"/>
</dbReference>
<dbReference type="AlphaFoldDB" id="A0A9Q0R914"/>
<keyword evidence="2" id="KW-0812">Transmembrane</keyword>
<feature type="transmembrane region" description="Helical" evidence="2">
    <location>
        <begin position="20"/>
        <end position="41"/>
    </location>
</feature>
<name>A0A9Q0R914_ANAIG</name>
<evidence type="ECO:0000313" key="4">
    <source>
        <dbReference type="Proteomes" id="UP001149090"/>
    </source>
</evidence>
<comment type="caution">
    <text evidence="3">The sequence shown here is derived from an EMBL/GenBank/DDBJ whole genome shotgun (WGS) entry which is preliminary data.</text>
</comment>
<sequence length="580" mass="66890">MNQKENKNNDNKENKENNTISKTKVIVIGGIVIGIASLILWKKFGKKSKNPILLQFKNNLESNQKEEEIQNCLKIIDSFKNLENQQQNQENDQLIQEILDLLNQKINSISSELKNLIIKLLNSFIFSEKNHLNIAIFTINFMTQIPLEKDISLFMESSDFLLNLIKNNKTKFSKNLKISNQFLHLCLSIFEWKNTENINSILKLFTFLIDCDESIIPRLIELKYSSKFFQFLNSSNLQILENICCLLNDFVEKNDMWISQLISSNSIQKLIELIKLEENENIQCDSCLAISKIISKHPEQSKYLMKNINIIPIIKTHFFNQNSISQKKIFSGSSLLFSISTSSLENQQLANDFQLINMLIEFFDIAQKKAFSALIHAIRGLVATSKHNQLFEKLEKEKMIEKIALKMNQNPQFEKDSDLITDFIIIIGTCARISKEFEQQILKSNLIHFLINQAKKENEKLKAHSICAISGCLKNESMEKTIKNEGCFQIFVESLYSSYSFLVMSGLIAIRSIAENGSDPPTKSWSKNIEDLISLNLISALFEISVLDESLKEFITWTIIQLSKHPSFDRELKQFTQSNF</sequence>
<dbReference type="Gene3D" id="1.25.10.10">
    <property type="entry name" value="Leucine-rich Repeat Variant"/>
    <property type="match status" value="2"/>
</dbReference>
<keyword evidence="1" id="KW-0175">Coiled coil</keyword>
<proteinExistence type="predicted"/>
<dbReference type="EMBL" id="JAPDFW010000086">
    <property type="protein sequence ID" value="KAJ5071604.1"/>
    <property type="molecule type" value="Genomic_DNA"/>
</dbReference>
<protein>
    <submittedName>
        <fullName evidence="3">Armadillo repeat-containing protein 4 armc4</fullName>
    </submittedName>
</protein>
<reference evidence="3" key="1">
    <citation type="submission" date="2022-10" db="EMBL/GenBank/DDBJ databases">
        <title>Novel sulphate-reducing endosymbionts in the free-living metamonad Anaeramoeba.</title>
        <authorList>
            <person name="Jerlstrom-Hultqvist J."/>
            <person name="Cepicka I."/>
            <person name="Gallot-Lavallee L."/>
            <person name="Salas-Leiva D."/>
            <person name="Curtis B.A."/>
            <person name="Zahonova K."/>
            <person name="Pipaliya S."/>
            <person name="Dacks J."/>
            <person name="Roger A.J."/>
        </authorList>
    </citation>
    <scope>NUCLEOTIDE SEQUENCE</scope>
    <source>
        <strain evidence="3">BMAN</strain>
    </source>
</reference>
<evidence type="ECO:0000313" key="3">
    <source>
        <dbReference type="EMBL" id="KAJ5071604.1"/>
    </source>
</evidence>
<keyword evidence="2" id="KW-1133">Transmembrane helix</keyword>
<feature type="coiled-coil region" evidence="1">
    <location>
        <begin position="84"/>
        <end position="119"/>
    </location>
</feature>
<dbReference type="Proteomes" id="UP001149090">
    <property type="component" value="Unassembled WGS sequence"/>
</dbReference>
<evidence type="ECO:0000256" key="1">
    <source>
        <dbReference type="SAM" id="Coils"/>
    </source>
</evidence>
<keyword evidence="2" id="KW-0472">Membrane</keyword>
<dbReference type="SUPFAM" id="SSF48371">
    <property type="entry name" value="ARM repeat"/>
    <property type="match status" value="2"/>
</dbReference>
<evidence type="ECO:0000256" key="2">
    <source>
        <dbReference type="SAM" id="Phobius"/>
    </source>
</evidence>
<gene>
    <name evidence="3" type="ORF">M0811_10013</name>
</gene>